<evidence type="ECO:0000256" key="5">
    <source>
        <dbReference type="SAM" id="Phobius"/>
    </source>
</evidence>
<protein>
    <submittedName>
        <fullName evidence="8">Unannotated protein</fullName>
    </submittedName>
</protein>
<feature type="transmembrane region" description="Helical" evidence="5">
    <location>
        <begin position="248"/>
        <end position="266"/>
    </location>
</feature>
<dbReference type="GO" id="GO:0003954">
    <property type="term" value="F:NADH dehydrogenase activity"/>
    <property type="evidence" value="ECO:0007669"/>
    <property type="project" value="TreeGrafter"/>
</dbReference>
<feature type="domain" description="NADH-Ubiquinone oxidoreductase (complex I) chain 5 N-terminal" evidence="7">
    <location>
        <begin position="70"/>
        <end position="120"/>
    </location>
</feature>
<dbReference type="PANTHER" id="PTHR42829">
    <property type="entry name" value="NADH-UBIQUINONE OXIDOREDUCTASE CHAIN 5"/>
    <property type="match status" value="1"/>
</dbReference>
<dbReference type="GO" id="GO:0016020">
    <property type="term" value="C:membrane"/>
    <property type="evidence" value="ECO:0007669"/>
    <property type="project" value="UniProtKB-SubCell"/>
</dbReference>
<dbReference type="PRINTS" id="PR01435">
    <property type="entry name" value="NPOXDRDTASE5"/>
</dbReference>
<dbReference type="AlphaFoldDB" id="A0A6J6NBW1"/>
<keyword evidence="2 5" id="KW-0812">Transmembrane</keyword>
<feature type="transmembrane region" description="Helical" evidence="5">
    <location>
        <begin position="606"/>
        <end position="624"/>
    </location>
</feature>
<dbReference type="GO" id="GO:0042773">
    <property type="term" value="P:ATP synthesis coupled electron transport"/>
    <property type="evidence" value="ECO:0007669"/>
    <property type="project" value="InterPro"/>
</dbReference>
<evidence type="ECO:0000256" key="4">
    <source>
        <dbReference type="ARBA" id="ARBA00023136"/>
    </source>
</evidence>
<name>A0A6J6NBW1_9ZZZZ</name>
<dbReference type="NCBIfam" id="NF005141">
    <property type="entry name" value="PRK06590.1"/>
    <property type="match status" value="1"/>
</dbReference>
<dbReference type="NCBIfam" id="TIGR01974">
    <property type="entry name" value="NDH_I_L"/>
    <property type="match status" value="1"/>
</dbReference>
<keyword evidence="3 5" id="KW-1133">Transmembrane helix</keyword>
<evidence type="ECO:0000259" key="6">
    <source>
        <dbReference type="Pfam" id="PF00361"/>
    </source>
</evidence>
<feature type="transmembrane region" description="Helical" evidence="5">
    <location>
        <begin position="463"/>
        <end position="488"/>
    </location>
</feature>
<dbReference type="GO" id="GO:0015990">
    <property type="term" value="P:electron transport coupled proton transport"/>
    <property type="evidence" value="ECO:0007669"/>
    <property type="project" value="TreeGrafter"/>
</dbReference>
<sequence>MNTAAWVTLLAPLASAVAITLTGNLLSRRQAGFLATGAALVAFGAAITAFVTMVGKDAEERIAQTTSWTWLSAGSFHVNLTLLTDQLSIMMMLIITGVGSLIVAYSVGYIDGDDEERRFFAYMSLFLFSMLLLVQGGDLLLLLAGWGMVGLSSYLLIGYHQHRAAAVAAAKKAFVMNAFGDAAMAMSLFLLVQHTGRLDYAGVFENAPGGGALATVIALGLLGGALAKSAQIPLHTWLPDAMEGPTPVSALIHAATMVTAGVYLIVRCHPLFENAKAVENLAAGLGAVTLVMAGLIALVQTDIKRVIAYSTMSQIGYMFVGAAAGSYVNGMFHLMTHAFFKALLFLAAGIIIHALHDEQDIRKMGGLGKKLPHTRTVFLIGSLALVGVPPFSGFFSKDAIIASTLDRGTFGLFLFGACLIGAFLTGVYTFRLYFIVFHGEQSAFAKEHLHEPHGRLEGPLSMVWPVTILGVLAAVGGLVQFAPVWHPLTRWLEPIAPSFAEATNTQEFIASAGTVALGLLGIYVAWTMFGAKTRPVPQPVAAFEAKFWWDELYDAIFYRPAVAASALLRRLVEVPLVFGSINELTRGFRIGSVELARVQNGLVRSYAFALTTGLAVLTVIFLVTK</sequence>
<keyword evidence="4 5" id="KW-0472">Membrane</keyword>
<feature type="transmembrane region" description="Helical" evidence="5">
    <location>
        <begin position="119"/>
        <end position="137"/>
    </location>
</feature>
<dbReference type="InterPro" id="IPR001516">
    <property type="entry name" value="Proton_antipo_N"/>
</dbReference>
<reference evidence="8" key="1">
    <citation type="submission" date="2020-05" db="EMBL/GenBank/DDBJ databases">
        <authorList>
            <person name="Chiriac C."/>
            <person name="Salcher M."/>
            <person name="Ghai R."/>
            <person name="Kavagutti S V."/>
        </authorList>
    </citation>
    <scope>NUCLEOTIDE SEQUENCE</scope>
</reference>
<feature type="transmembrane region" description="Helical" evidence="5">
    <location>
        <begin position="281"/>
        <end position="299"/>
    </location>
</feature>
<dbReference type="Pfam" id="PF00662">
    <property type="entry name" value="Proton_antipo_N"/>
    <property type="match status" value="1"/>
</dbReference>
<dbReference type="InterPro" id="IPR001750">
    <property type="entry name" value="ND/Mrp_TM"/>
</dbReference>
<feature type="transmembrane region" description="Helical" evidence="5">
    <location>
        <begin position="334"/>
        <end position="355"/>
    </location>
</feature>
<dbReference type="EMBL" id="CAEZXP010000001">
    <property type="protein sequence ID" value="CAB4682558.1"/>
    <property type="molecule type" value="Genomic_DNA"/>
</dbReference>
<feature type="transmembrane region" description="Helical" evidence="5">
    <location>
        <begin position="306"/>
        <end position="328"/>
    </location>
</feature>
<dbReference type="PRINTS" id="PR01434">
    <property type="entry name" value="NADHDHGNASE5"/>
</dbReference>
<dbReference type="InterPro" id="IPR003945">
    <property type="entry name" value="NU5C-like"/>
</dbReference>
<feature type="transmembrane region" description="Helical" evidence="5">
    <location>
        <begin position="376"/>
        <end position="396"/>
    </location>
</feature>
<dbReference type="InterPro" id="IPR018393">
    <property type="entry name" value="NADHpl_OxRdtase_5_subgr"/>
</dbReference>
<feature type="domain" description="NADH:quinone oxidoreductase/Mrp antiporter transmembrane" evidence="6">
    <location>
        <begin position="137"/>
        <end position="419"/>
    </location>
</feature>
<feature type="transmembrane region" description="Helical" evidence="5">
    <location>
        <begin position="408"/>
        <end position="430"/>
    </location>
</feature>
<dbReference type="PANTHER" id="PTHR42829:SF2">
    <property type="entry name" value="NADH-UBIQUINONE OXIDOREDUCTASE CHAIN 5"/>
    <property type="match status" value="1"/>
</dbReference>
<evidence type="ECO:0000259" key="7">
    <source>
        <dbReference type="Pfam" id="PF00662"/>
    </source>
</evidence>
<proteinExistence type="predicted"/>
<feature type="transmembrane region" description="Helical" evidence="5">
    <location>
        <begin position="143"/>
        <end position="161"/>
    </location>
</feature>
<feature type="transmembrane region" description="Helical" evidence="5">
    <location>
        <begin position="173"/>
        <end position="192"/>
    </location>
</feature>
<accession>A0A6J6NBW1</accession>
<feature type="transmembrane region" description="Helical" evidence="5">
    <location>
        <begin position="508"/>
        <end position="529"/>
    </location>
</feature>
<dbReference type="Pfam" id="PF00361">
    <property type="entry name" value="Proton_antipo_M"/>
    <property type="match status" value="1"/>
</dbReference>
<comment type="subcellular location">
    <subcellularLocation>
        <location evidence="1">Membrane</location>
        <topology evidence="1">Multi-pass membrane protein</topology>
    </subcellularLocation>
</comment>
<organism evidence="8">
    <name type="scientific">freshwater metagenome</name>
    <dbReference type="NCBI Taxonomy" id="449393"/>
    <lineage>
        <taxon>unclassified sequences</taxon>
        <taxon>metagenomes</taxon>
        <taxon>ecological metagenomes</taxon>
    </lineage>
</organism>
<evidence type="ECO:0000256" key="3">
    <source>
        <dbReference type="ARBA" id="ARBA00022989"/>
    </source>
</evidence>
<feature type="transmembrane region" description="Helical" evidence="5">
    <location>
        <begin position="32"/>
        <end position="55"/>
    </location>
</feature>
<gene>
    <name evidence="8" type="ORF">UFOPK2399_00044</name>
</gene>
<evidence type="ECO:0000256" key="2">
    <source>
        <dbReference type="ARBA" id="ARBA00022692"/>
    </source>
</evidence>
<dbReference type="GO" id="GO:0008137">
    <property type="term" value="F:NADH dehydrogenase (ubiquinone) activity"/>
    <property type="evidence" value="ECO:0007669"/>
    <property type="project" value="InterPro"/>
</dbReference>
<feature type="transmembrane region" description="Helical" evidence="5">
    <location>
        <begin position="207"/>
        <end position="227"/>
    </location>
</feature>
<feature type="transmembrane region" description="Helical" evidence="5">
    <location>
        <begin position="89"/>
        <end position="107"/>
    </location>
</feature>
<evidence type="ECO:0000313" key="8">
    <source>
        <dbReference type="EMBL" id="CAB4682558.1"/>
    </source>
</evidence>
<evidence type="ECO:0000256" key="1">
    <source>
        <dbReference type="ARBA" id="ARBA00004141"/>
    </source>
</evidence>
<dbReference type="Gene3D" id="1.20.5.2700">
    <property type="match status" value="1"/>
</dbReference>